<dbReference type="KEGG" id="csg:Cylst_3177"/>
<feature type="transmembrane region" description="Helical" evidence="1">
    <location>
        <begin position="66"/>
        <end position="89"/>
    </location>
</feature>
<dbReference type="PANTHER" id="PTHR37309:SF1">
    <property type="entry name" value="SLR0284 PROTEIN"/>
    <property type="match status" value="1"/>
</dbReference>
<sequence length="121" mass="13108">MSGIVTFLIVWVVTSISLLIISKLPLGVEIDTPSKAFLSAAVLGIVTAVIRPILRLVFAVPTFLSFDLLSGFFTFMIAVICFSIAAWLVEGFRLRFGIWSAVLGAFALAVINDLLYKLLGV</sequence>
<gene>
    <name evidence="2" type="ORF">Cylst_3177</name>
</gene>
<evidence type="ECO:0000313" key="2">
    <source>
        <dbReference type="EMBL" id="AFZ25340.1"/>
    </source>
</evidence>
<dbReference type="eggNOG" id="COG1950">
    <property type="taxonomic scope" value="Bacteria"/>
</dbReference>
<evidence type="ECO:0000313" key="3">
    <source>
        <dbReference type="Proteomes" id="UP000010475"/>
    </source>
</evidence>
<keyword evidence="1" id="KW-0472">Membrane</keyword>
<dbReference type="Proteomes" id="UP000010475">
    <property type="component" value="Chromosome"/>
</dbReference>
<name>K9WY96_9NOST</name>
<dbReference type="OrthoDB" id="513183at2"/>
<dbReference type="PATRIC" id="fig|56107.3.peg.3480"/>
<feature type="transmembrane region" description="Helical" evidence="1">
    <location>
        <begin position="96"/>
        <end position="116"/>
    </location>
</feature>
<dbReference type="HOGENOM" id="CLU_120441_2_1_3"/>
<protein>
    <submittedName>
        <fullName evidence="2">Putative membrane protein</fullName>
    </submittedName>
</protein>
<keyword evidence="1" id="KW-0812">Transmembrane</keyword>
<evidence type="ECO:0000256" key="1">
    <source>
        <dbReference type="SAM" id="Phobius"/>
    </source>
</evidence>
<dbReference type="InterPro" id="IPR007165">
    <property type="entry name" value="Phage_holin_4_2"/>
</dbReference>
<keyword evidence="1" id="KW-1133">Transmembrane helix</keyword>
<dbReference type="PANTHER" id="PTHR37309">
    <property type="entry name" value="SLR0284 PROTEIN"/>
    <property type="match status" value="1"/>
</dbReference>
<dbReference type="EMBL" id="CP003642">
    <property type="protein sequence ID" value="AFZ25340.1"/>
    <property type="molecule type" value="Genomic_DNA"/>
</dbReference>
<feature type="transmembrane region" description="Helical" evidence="1">
    <location>
        <begin position="36"/>
        <end position="54"/>
    </location>
</feature>
<reference evidence="2 3" key="1">
    <citation type="submission" date="2012-06" db="EMBL/GenBank/DDBJ databases">
        <title>Finished chromosome of genome of Cylindrospermum stagnale PCC 7417.</title>
        <authorList>
            <consortium name="US DOE Joint Genome Institute"/>
            <person name="Gugger M."/>
            <person name="Coursin T."/>
            <person name="Rippka R."/>
            <person name="Tandeau De Marsac N."/>
            <person name="Huntemann M."/>
            <person name="Wei C.-L."/>
            <person name="Han J."/>
            <person name="Detter J.C."/>
            <person name="Han C."/>
            <person name="Tapia R."/>
            <person name="Chen A."/>
            <person name="Kyrpides N."/>
            <person name="Mavromatis K."/>
            <person name="Markowitz V."/>
            <person name="Szeto E."/>
            <person name="Ivanova N."/>
            <person name="Pagani I."/>
            <person name="Pati A."/>
            <person name="Goodwin L."/>
            <person name="Nordberg H.P."/>
            <person name="Cantor M.N."/>
            <person name="Hua S.X."/>
            <person name="Woyke T."/>
            <person name="Kerfeld C.A."/>
        </authorList>
    </citation>
    <scope>NUCLEOTIDE SEQUENCE [LARGE SCALE GENOMIC DNA]</scope>
    <source>
        <strain evidence="2 3">PCC 7417</strain>
    </source>
</reference>
<dbReference type="Pfam" id="PF04020">
    <property type="entry name" value="Phage_holin_4_2"/>
    <property type="match status" value="1"/>
</dbReference>
<accession>K9WY96</accession>
<keyword evidence="3" id="KW-1185">Reference proteome</keyword>
<dbReference type="STRING" id="56107.Cylst_3177"/>
<dbReference type="RefSeq" id="WP_015208592.1">
    <property type="nucleotide sequence ID" value="NC_019757.1"/>
</dbReference>
<feature type="transmembrane region" description="Helical" evidence="1">
    <location>
        <begin position="6"/>
        <end position="24"/>
    </location>
</feature>
<organism evidence="2 3">
    <name type="scientific">Cylindrospermum stagnale PCC 7417</name>
    <dbReference type="NCBI Taxonomy" id="56107"/>
    <lineage>
        <taxon>Bacteria</taxon>
        <taxon>Bacillati</taxon>
        <taxon>Cyanobacteriota</taxon>
        <taxon>Cyanophyceae</taxon>
        <taxon>Nostocales</taxon>
        <taxon>Nostocaceae</taxon>
        <taxon>Cylindrospermum</taxon>
    </lineage>
</organism>
<proteinExistence type="predicted"/>
<dbReference type="AlphaFoldDB" id="K9WY96"/>